<evidence type="ECO:0000313" key="2">
    <source>
        <dbReference type="EMBL" id="KAG0478470.1"/>
    </source>
</evidence>
<feature type="compositionally biased region" description="Basic and acidic residues" evidence="1">
    <location>
        <begin position="19"/>
        <end position="30"/>
    </location>
</feature>
<feature type="compositionally biased region" description="Basic and acidic residues" evidence="1">
    <location>
        <begin position="53"/>
        <end position="75"/>
    </location>
</feature>
<feature type="compositionally biased region" description="Acidic residues" evidence="1">
    <location>
        <begin position="89"/>
        <end position="100"/>
    </location>
</feature>
<dbReference type="EMBL" id="JADCNM010000006">
    <property type="protein sequence ID" value="KAG0478470.1"/>
    <property type="molecule type" value="Genomic_DNA"/>
</dbReference>
<organism evidence="2 3">
    <name type="scientific">Vanilla planifolia</name>
    <name type="common">Vanilla</name>
    <dbReference type="NCBI Taxonomy" id="51239"/>
    <lineage>
        <taxon>Eukaryota</taxon>
        <taxon>Viridiplantae</taxon>
        <taxon>Streptophyta</taxon>
        <taxon>Embryophyta</taxon>
        <taxon>Tracheophyta</taxon>
        <taxon>Spermatophyta</taxon>
        <taxon>Magnoliopsida</taxon>
        <taxon>Liliopsida</taxon>
        <taxon>Asparagales</taxon>
        <taxon>Orchidaceae</taxon>
        <taxon>Vanilloideae</taxon>
        <taxon>Vanilleae</taxon>
        <taxon>Vanilla</taxon>
    </lineage>
</organism>
<comment type="caution">
    <text evidence="2">The sequence shown here is derived from an EMBL/GenBank/DDBJ whole genome shotgun (WGS) entry which is preliminary data.</text>
</comment>
<name>A0A835QYK4_VANPL</name>
<dbReference type="Proteomes" id="UP000639772">
    <property type="component" value="Chromosome 6"/>
</dbReference>
<accession>A0A835QYK4</accession>
<proteinExistence type="predicted"/>
<feature type="compositionally biased region" description="Gly residues" evidence="1">
    <location>
        <begin position="1"/>
        <end position="11"/>
    </location>
</feature>
<protein>
    <submittedName>
        <fullName evidence="2">Uncharacterized protein</fullName>
    </submittedName>
</protein>
<feature type="region of interest" description="Disordered" evidence="1">
    <location>
        <begin position="1"/>
        <end position="100"/>
    </location>
</feature>
<reference evidence="2 3" key="1">
    <citation type="journal article" date="2020" name="Nat. Food">
        <title>A phased Vanilla planifolia genome enables genetic improvement of flavour and production.</title>
        <authorList>
            <person name="Hasing T."/>
            <person name="Tang H."/>
            <person name="Brym M."/>
            <person name="Khazi F."/>
            <person name="Huang T."/>
            <person name="Chambers A.H."/>
        </authorList>
    </citation>
    <scope>NUCLEOTIDE SEQUENCE [LARGE SCALE GENOMIC DNA]</scope>
    <source>
        <tissue evidence="2">Leaf</tissue>
    </source>
</reference>
<evidence type="ECO:0000256" key="1">
    <source>
        <dbReference type="SAM" id="MobiDB-lite"/>
    </source>
</evidence>
<evidence type="ECO:0000313" key="3">
    <source>
        <dbReference type="Proteomes" id="UP000639772"/>
    </source>
</evidence>
<dbReference type="AlphaFoldDB" id="A0A835QYK4"/>
<gene>
    <name evidence="2" type="ORF">HPP92_013189</name>
</gene>
<sequence>MGKTVGGGSGRVRGRTRGAWREGGRVERMKGRGRVGSDSGGRGVGADEVGGDSELRVCVRDDQHGVRDGELHGEEPSVGVRPAGGHDGELEEMDRDNERD</sequence>